<dbReference type="AlphaFoldDB" id="A0A4C1Z401"/>
<name>A0A4C1Z401_EUMVA</name>
<protein>
    <submittedName>
        <fullName evidence="1">Uncharacterized protein</fullName>
    </submittedName>
</protein>
<organism evidence="1 2">
    <name type="scientific">Eumeta variegata</name>
    <name type="common">Bagworm moth</name>
    <name type="synonym">Eumeta japonica</name>
    <dbReference type="NCBI Taxonomy" id="151549"/>
    <lineage>
        <taxon>Eukaryota</taxon>
        <taxon>Metazoa</taxon>
        <taxon>Ecdysozoa</taxon>
        <taxon>Arthropoda</taxon>
        <taxon>Hexapoda</taxon>
        <taxon>Insecta</taxon>
        <taxon>Pterygota</taxon>
        <taxon>Neoptera</taxon>
        <taxon>Endopterygota</taxon>
        <taxon>Lepidoptera</taxon>
        <taxon>Glossata</taxon>
        <taxon>Ditrysia</taxon>
        <taxon>Tineoidea</taxon>
        <taxon>Psychidae</taxon>
        <taxon>Oiketicinae</taxon>
        <taxon>Eumeta</taxon>
    </lineage>
</organism>
<comment type="caution">
    <text evidence="1">The sequence shown here is derived from an EMBL/GenBank/DDBJ whole genome shotgun (WGS) entry which is preliminary data.</text>
</comment>
<keyword evidence="2" id="KW-1185">Reference proteome</keyword>
<dbReference type="EMBL" id="BGZK01001507">
    <property type="protein sequence ID" value="GBP81355.1"/>
    <property type="molecule type" value="Genomic_DNA"/>
</dbReference>
<evidence type="ECO:0000313" key="2">
    <source>
        <dbReference type="Proteomes" id="UP000299102"/>
    </source>
</evidence>
<sequence>MSRMLQSFLSIYALEFPFTITVRSSAYARPTTAAERRRRAVNSTVSAPIPIPMLGVQSLSLFELDENHRPPGIIEDARDVQKDQLHIFAGLYTNRYQYLVKRRLSASKEAVLLFRLFE</sequence>
<dbReference type="Proteomes" id="UP000299102">
    <property type="component" value="Unassembled WGS sequence"/>
</dbReference>
<reference evidence="1 2" key="1">
    <citation type="journal article" date="2019" name="Commun. Biol.">
        <title>The bagworm genome reveals a unique fibroin gene that provides high tensile strength.</title>
        <authorList>
            <person name="Kono N."/>
            <person name="Nakamura H."/>
            <person name="Ohtoshi R."/>
            <person name="Tomita M."/>
            <person name="Numata K."/>
            <person name="Arakawa K."/>
        </authorList>
    </citation>
    <scope>NUCLEOTIDE SEQUENCE [LARGE SCALE GENOMIC DNA]</scope>
</reference>
<evidence type="ECO:0000313" key="1">
    <source>
        <dbReference type="EMBL" id="GBP81355.1"/>
    </source>
</evidence>
<gene>
    <name evidence="1" type="ORF">EVAR_6213_1</name>
</gene>
<proteinExistence type="predicted"/>
<accession>A0A4C1Z401</accession>